<dbReference type="Proteomes" id="UP000045285">
    <property type="component" value="Unassembled WGS sequence"/>
</dbReference>
<sequence>MRSAASRLPFAELLIRPFLNILPLSVSAPYRSAGEKGGVQAPFLIDRAYVRYTLAALGRRDYAWICIVSGISRLDAQLFDARIRRGGIPAEVAF</sequence>
<protein>
    <submittedName>
        <fullName evidence="1">Uncharacterized protein</fullName>
    </submittedName>
</protein>
<gene>
    <name evidence="1" type="ORF">MPL3356_10045</name>
</gene>
<proteinExistence type="predicted"/>
<reference evidence="2" key="1">
    <citation type="submission" date="2014-08" db="EMBL/GenBank/DDBJ databases">
        <authorList>
            <person name="Moulin L."/>
        </authorList>
    </citation>
    <scope>NUCLEOTIDE SEQUENCE [LARGE SCALE GENOMIC DNA]</scope>
</reference>
<accession>A0A090D9A4</accession>
<evidence type="ECO:0000313" key="2">
    <source>
        <dbReference type="Proteomes" id="UP000045285"/>
    </source>
</evidence>
<organism evidence="1 2">
    <name type="scientific">Mesorhizobium plurifarium</name>
    <dbReference type="NCBI Taxonomy" id="69974"/>
    <lineage>
        <taxon>Bacteria</taxon>
        <taxon>Pseudomonadati</taxon>
        <taxon>Pseudomonadota</taxon>
        <taxon>Alphaproteobacteria</taxon>
        <taxon>Hyphomicrobiales</taxon>
        <taxon>Phyllobacteriaceae</taxon>
        <taxon>Mesorhizobium</taxon>
    </lineage>
</organism>
<dbReference type="EMBL" id="CCMZ01000001">
    <property type="protein sequence ID" value="CDX11424.1"/>
    <property type="molecule type" value="Genomic_DNA"/>
</dbReference>
<evidence type="ECO:0000313" key="1">
    <source>
        <dbReference type="EMBL" id="CDX11424.1"/>
    </source>
</evidence>
<dbReference type="AlphaFoldDB" id="A0A090D9A4"/>
<keyword evidence="2" id="KW-1185">Reference proteome</keyword>
<name>A0A090D9A4_MESPL</name>